<proteinExistence type="predicted"/>
<organism evidence="2 3">
    <name type="scientific">Cocleimonas flava</name>
    <dbReference type="NCBI Taxonomy" id="634765"/>
    <lineage>
        <taxon>Bacteria</taxon>
        <taxon>Pseudomonadati</taxon>
        <taxon>Pseudomonadota</taxon>
        <taxon>Gammaproteobacteria</taxon>
        <taxon>Thiotrichales</taxon>
        <taxon>Thiotrichaceae</taxon>
        <taxon>Cocleimonas</taxon>
    </lineage>
</organism>
<feature type="transmembrane region" description="Helical" evidence="1">
    <location>
        <begin position="40"/>
        <end position="59"/>
    </location>
</feature>
<reference evidence="2 3" key="1">
    <citation type="submission" date="2019-03" db="EMBL/GenBank/DDBJ databases">
        <title>Genomic Encyclopedia of Type Strains, Phase IV (KMG-IV): sequencing the most valuable type-strain genomes for metagenomic binning, comparative biology and taxonomic classification.</title>
        <authorList>
            <person name="Goeker M."/>
        </authorList>
    </citation>
    <scope>NUCLEOTIDE SEQUENCE [LARGE SCALE GENOMIC DNA]</scope>
    <source>
        <strain evidence="2 3">DSM 24830</strain>
    </source>
</reference>
<feature type="transmembrane region" description="Helical" evidence="1">
    <location>
        <begin position="7"/>
        <end position="28"/>
    </location>
</feature>
<evidence type="ECO:0000313" key="3">
    <source>
        <dbReference type="Proteomes" id="UP000294887"/>
    </source>
</evidence>
<dbReference type="Proteomes" id="UP000294887">
    <property type="component" value="Unassembled WGS sequence"/>
</dbReference>
<name>A0A4R1F4S4_9GAMM</name>
<accession>A0A4R1F4S4</accession>
<dbReference type="OrthoDB" id="7433042at2"/>
<keyword evidence="1" id="KW-0812">Transmembrane</keyword>
<sequence length="141" mass="15720">MKYNKVTLGFIAAAMMNIGGVLIFSRAFTNSAINQFDPVVMSNFGLLMIVVWGLAYLSAATITSGVKWLAGAFAIEKLVYVVVWLLWFKDNSLGVVYEQDLFAGMFYSIYGLNDFVFMLFFVWVFLTEGKSSKSVASQSIQ</sequence>
<evidence type="ECO:0000313" key="2">
    <source>
        <dbReference type="EMBL" id="TCJ87529.1"/>
    </source>
</evidence>
<feature type="transmembrane region" description="Helical" evidence="1">
    <location>
        <begin position="107"/>
        <end position="126"/>
    </location>
</feature>
<keyword evidence="1" id="KW-0472">Membrane</keyword>
<feature type="transmembrane region" description="Helical" evidence="1">
    <location>
        <begin position="66"/>
        <end position="87"/>
    </location>
</feature>
<keyword evidence="1" id="KW-1133">Transmembrane helix</keyword>
<comment type="caution">
    <text evidence="2">The sequence shown here is derived from an EMBL/GenBank/DDBJ whole genome shotgun (WGS) entry which is preliminary data.</text>
</comment>
<protein>
    <submittedName>
        <fullName evidence="2">Uncharacterized protein</fullName>
    </submittedName>
</protein>
<dbReference type="RefSeq" id="WP_131905796.1">
    <property type="nucleotide sequence ID" value="NZ_BAAAFU010000004.1"/>
</dbReference>
<dbReference type="EMBL" id="SMFQ01000003">
    <property type="protein sequence ID" value="TCJ87529.1"/>
    <property type="molecule type" value="Genomic_DNA"/>
</dbReference>
<dbReference type="AlphaFoldDB" id="A0A4R1F4S4"/>
<gene>
    <name evidence="2" type="ORF">EV695_2040</name>
</gene>
<evidence type="ECO:0000256" key="1">
    <source>
        <dbReference type="SAM" id="Phobius"/>
    </source>
</evidence>
<keyword evidence="3" id="KW-1185">Reference proteome</keyword>